<reference evidence="2" key="1">
    <citation type="submission" date="2015-07" db="EMBL/GenBank/DDBJ databases">
        <authorList>
            <person name="Rodrigo-Torres Lidia"/>
            <person name="Arahal R.David."/>
        </authorList>
    </citation>
    <scope>NUCLEOTIDE SEQUENCE [LARGE SCALE GENOMIC DNA]</scope>
    <source>
        <strain evidence="2">CECT 5112</strain>
    </source>
</reference>
<dbReference type="Proteomes" id="UP000053235">
    <property type="component" value="Unassembled WGS sequence"/>
</dbReference>
<sequence>MTLTSDEITKIREVISNTDKTLEETDSGSHYQNTYTYFYVPKDFGSAATTTDDTGLGAVLRLGGYSDLEEPENANLGKSQGSLHAVQSEVYPTQHISDETSAKAHQNAPGKQTSGENNEVIKRQGILMACDGRVLLRSGEKIYVHAADQIHVQSDENIALVTVNGSIDNTSGENFTVKATKKVSMRSGVGNPDNYTARGVNTSGTKGVEIIADEGNSDVYIEGLGLFLQVNGTSTADITANNSTVMRADNFEDIWGHNTSIFRGTFFELYFGAGLSYRAAASLNIATALDVNIGLFDVGITGVEMTKTILEVKSSMFKSKNVAVEAETTATRARSDAVCVGSTATKAESEVVTASIGNVKSLIAFWEAKIASTAQI</sequence>
<dbReference type="AlphaFoldDB" id="A0A0M7AB19"/>
<accession>A0A0M7AB19</accession>
<gene>
    <name evidence="1" type="ORF">LAX5112_02654</name>
</gene>
<name>A0A0M7AB19_9HYPH</name>
<dbReference type="OrthoDB" id="8338502at2"/>
<evidence type="ECO:0000313" key="1">
    <source>
        <dbReference type="EMBL" id="CTQ70923.1"/>
    </source>
</evidence>
<keyword evidence="2" id="KW-1185">Reference proteome</keyword>
<proteinExistence type="predicted"/>
<organism evidence="1 2">
    <name type="scientific">Roseibium alexandrii</name>
    <dbReference type="NCBI Taxonomy" id="388408"/>
    <lineage>
        <taxon>Bacteria</taxon>
        <taxon>Pseudomonadati</taxon>
        <taxon>Pseudomonadota</taxon>
        <taxon>Alphaproteobacteria</taxon>
        <taxon>Hyphomicrobiales</taxon>
        <taxon>Stappiaceae</taxon>
        <taxon>Roseibium</taxon>
    </lineage>
</organism>
<evidence type="ECO:0000313" key="2">
    <source>
        <dbReference type="Proteomes" id="UP000053235"/>
    </source>
</evidence>
<protein>
    <submittedName>
        <fullName evidence="1">Uncharacterized protein</fullName>
    </submittedName>
</protein>
<dbReference type="EMBL" id="CXWD01000009">
    <property type="protein sequence ID" value="CTQ70923.1"/>
    <property type="molecule type" value="Genomic_DNA"/>
</dbReference>
<dbReference type="RefSeq" id="WP_055672225.1">
    <property type="nucleotide sequence ID" value="NZ_CXWD01000009.1"/>
</dbReference>